<keyword evidence="1" id="KW-0805">Transcription regulation</keyword>
<dbReference type="SMART" id="SM00418">
    <property type="entry name" value="HTH_ARSR"/>
    <property type="match status" value="1"/>
</dbReference>
<keyword evidence="2" id="KW-0238">DNA-binding</keyword>
<name>A0A3B0SG14_9ZZZZ</name>
<dbReference type="GO" id="GO:0003677">
    <property type="term" value="F:DNA binding"/>
    <property type="evidence" value="ECO:0007669"/>
    <property type="project" value="UniProtKB-KW"/>
</dbReference>
<evidence type="ECO:0000259" key="4">
    <source>
        <dbReference type="PROSITE" id="PS50987"/>
    </source>
</evidence>
<dbReference type="InterPro" id="IPR011991">
    <property type="entry name" value="ArsR-like_HTH"/>
</dbReference>
<evidence type="ECO:0000256" key="1">
    <source>
        <dbReference type="ARBA" id="ARBA00023015"/>
    </source>
</evidence>
<feature type="domain" description="HTH arsR-type" evidence="4">
    <location>
        <begin position="33"/>
        <end position="128"/>
    </location>
</feature>
<dbReference type="NCBIfam" id="NF033788">
    <property type="entry name" value="HTH_metalloreg"/>
    <property type="match status" value="1"/>
</dbReference>
<dbReference type="InterPro" id="IPR036388">
    <property type="entry name" value="WH-like_DNA-bd_sf"/>
</dbReference>
<dbReference type="GO" id="GO:0003700">
    <property type="term" value="F:DNA-binding transcription factor activity"/>
    <property type="evidence" value="ECO:0007669"/>
    <property type="project" value="InterPro"/>
</dbReference>
<dbReference type="CDD" id="cd00090">
    <property type="entry name" value="HTH_ARSR"/>
    <property type="match status" value="1"/>
</dbReference>
<evidence type="ECO:0000256" key="3">
    <source>
        <dbReference type="ARBA" id="ARBA00023163"/>
    </source>
</evidence>
<dbReference type="Pfam" id="PF01022">
    <property type="entry name" value="HTH_5"/>
    <property type="match status" value="1"/>
</dbReference>
<dbReference type="PANTHER" id="PTHR43132">
    <property type="entry name" value="ARSENICAL RESISTANCE OPERON REPRESSOR ARSR-RELATED"/>
    <property type="match status" value="1"/>
</dbReference>
<dbReference type="InterPro" id="IPR001845">
    <property type="entry name" value="HTH_ArsR_DNA-bd_dom"/>
</dbReference>
<dbReference type="InterPro" id="IPR051011">
    <property type="entry name" value="Metal_resp_trans_reg"/>
</dbReference>
<dbReference type="Gene3D" id="1.10.10.10">
    <property type="entry name" value="Winged helix-like DNA-binding domain superfamily/Winged helix DNA-binding domain"/>
    <property type="match status" value="1"/>
</dbReference>
<gene>
    <name evidence="5" type="ORF">MNBD_ALPHA08-164</name>
</gene>
<dbReference type="AlphaFoldDB" id="A0A3B0SG14"/>
<sequence length="128" mass="14234">MSVAVPAISGGVVLERVGGQKVERPDAVSLKTLQSRAHVATEMLKGMAHESRLVILCLLYQSEKSVTELECILELRQPTISQQLARLRNDKLVKTRRDGKMVHYSIASDEARHIVELLCHLYGTDINA</sequence>
<dbReference type="InterPro" id="IPR036390">
    <property type="entry name" value="WH_DNA-bd_sf"/>
</dbReference>
<dbReference type="PRINTS" id="PR00778">
    <property type="entry name" value="HTHARSR"/>
</dbReference>
<dbReference type="EMBL" id="UOEC01000206">
    <property type="protein sequence ID" value="VAW03063.1"/>
    <property type="molecule type" value="Genomic_DNA"/>
</dbReference>
<dbReference type="PANTHER" id="PTHR43132:SF2">
    <property type="entry name" value="ARSENICAL RESISTANCE OPERON REPRESSOR ARSR-RELATED"/>
    <property type="match status" value="1"/>
</dbReference>
<reference evidence="5" key="1">
    <citation type="submission" date="2018-06" db="EMBL/GenBank/DDBJ databases">
        <authorList>
            <person name="Zhirakovskaya E."/>
        </authorList>
    </citation>
    <scope>NUCLEOTIDE SEQUENCE</scope>
</reference>
<protein>
    <submittedName>
        <fullName evidence="5">Transcriptional regulator SoxR</fullName>
    </submittedName>
</protein>
<evidence type="ECO:0000313" key="5">
    <source>
        <dbReference type="EMBL" id="VAW03063.1"/>
    </source>
</evidence>
<organism evidence="5">
    <name type="scientific">hydrothermal vent metagenome</name>
    <dbReference type="NCBI Taxonomy" id="652676"/>
    <lineage>
        <taxon>unclassified sequences</taxon>
        <taxon>metagenomes</taxon>
        <taxon>ecological metagenomes</taxon>
    </lineage>
</organism>
<proteinExistence type="predicted"/>
<accession>A0A3B0SG14</accession>
<dbReference type="SUPFAM" id="SSF46785">
    <property type="entry name" value="Winged helix' DNA-binding domain"/>
    <property type="match status" value="1"/>
</dbReference>
<keyword evidence="3" id="KW-0804">Transcription</keyword>
<evidence type="ECO:0000256" key="2">
    <source>
        <dbReference type="ARBA" id="ARBA00023125"/>
    </source>
</evidence>
<dbReference type="PROSITE" id="PS50987">
    <property type="entry name" value="HTH_ARSR_2"/>
    <property type="match status" value="1"/>
</dbReference>